<dbReference type="Pfam" id="PF13593">
    <property type="entry name" value="SBF_like"/>
    <property type="match status" value="1"/>
</dbReference>
<feature type="transmembrane region" description="Helical" evidence="1">
    <location>
        <begin position="265"/>
        <end position="287"/>
    </location>
</feature>
<name>A0A0W7Z1E1_9BURK</name>
<accession>A0A1V3TIE6</accession>
<dbReference type="KEGG" id="cke:B5M06_11890"/>
<feature type="transmembrane region" description="Helical" evidence="1">
    <location>
        <begin position="166"/>
        <end position="184"/>
    </location>
</feature>
<dbReference type="RefSeq" id="WP_054067619.1">
    <property type="nucleotide sequence ID" value="NZ_CAUCIF010000004.1"/>
</dbReference>
<dbReference type="InterPro" id="IPR016833">
    <property type="entry name" value="Put_Na-Bile_cotransptr"/>
</dbReference>
<feature type="transmembrane region" description="Helical" evidence="1">
    <location>
        <begin position="299"/>
        <end position="318"/>
    </location>
</feature>
<keyword evidence="4" id="KW-1185">Reference proteome</keyword>
<dbReference type="PANTHER" id="PTHR18640">
    <property type="entry name" value="SOLUTE CARRIER FAMILY 10 MEMBER 7"/>
    <property type="match status" value="1"/>
</dbReference>
<feature type="transmembrane region" description="Helical" evidence="1">
    <location>
        <begin position="38"/>
        <end position="55"/>
    </location>
</feature>
<protein>
    <submittedName>
        <fullName evidence="3">Bile acid:sodium symporter</fullName>
    </submittedName>
</protein>
<sequence length="331" mass="35561">MSLFQRLRPDNFTIALAATVLLASVLPASGQFGDILDKITSGVIVMLFFLHGSKLSRSAIWAGISHWRLHLVVTLTTFAFFPLLGWLAQPLLRQLLPSELVFGVLFLCTLPATVQSAIALTTLSRGNIPAAICSASGSTLMGIVFTPLLVGILLAQDASIGNPLESIGKIALQLLLPFALGHWLRPWTSGWLQKAGSNIKLLDQGSILLVVYAAFSGSVVAGLWKQLPLSALLMLLLVCAGLLMCAMSWCVWISRRLGFDASDEACILFCGAQKSLVSGIPIANVLFPAAIVGPMVLPIMLFHPMQLMVSAVIAARYGKNAEKRTNLRKND</sequence>
<dbReference type="GO" id="GO:0005886">
    <property type="term" value="C:plasma membrane"/>
    <property type="evidence" value="ECO:0007669"/>
    <property type="project" value="TreeGrafter"/>
</dbReference>
<accession>A0A1V0BFY2</accession>
<dbReference type="AlphaFoldDB" id="A0A0W7Z1E1"/>
<organism evidence="3 4">
    <name type="scientific">Comamonas kerstersii</name>
    <dbReference type="NCBI Taxonomy" id="225992"/>
    <lineage>
        <taxon>Bacteria</taxon>
        <taxon>Pseudomonadati</taxon>
        <taxon>Pseudomonadota</taxon>
        <taxon>Betaproteobacteria</taxon>
        <taxon>Burkholderiales</taxon>
        <taxon>Comamonadaceae</taxon>
        <taxon>Comamonas</taxon>
    </lineage>
</organism>
<reference evidence="3 4" key="1">
    <citation type="submission" date="2015-12" db="EMBL/GenBank/DDBJ databases">
        <title>Complete genome sequence of a multi-drug resistant strain Acidovorax sp. 12322-1.</title>
        <authorList>
            <person name="Ming D."/>
            <person name="Wang M."/>
            <person name="Hu S."/>
            <person name="Zhou Y."/>
            <person name="Jiang T."/>
        </authorList>
    </citation>
    <scope>NUCLEOTIDE SEQUENCE [LARGE SCALE GENOMIC DNA]</scope>
    <source>
        <strain evidence="3 4">12322-1</strain>
    </source>
</reference>
<dbReference type="Proteomes" id="UP000053300">
    <property type="component" value="Unassembled WGS sequence"/>
</dbReference>
<accession>A0A0W7Z1E1</accession>
<dbReference type="PANTHER" id="PTHR18640:SF5">
    <property type="entry name" value="SODIUM_BILE ACID COTRANSPORTER 7"/>
    <property type="match status" value="1"/>
</dbReference>
<evidence type="ECO:0000256" key="1">
    <source>
        <dbReference type="SAM" id="Phobius"/>
    </source>
</evidence>
<evidence type="ECO:0000313" key="3">
    <source>
        <dbReference type="EMBL" id="KUF41205.1"/>
    </source>
</evidence>
<dbReference type="Gene3D" id="1.20.1530.20">
    <property type="match status" value="1"/>
</dbReference>
<dbReference type="GeneID" id="83040024"/>
<dbReference type="EMBL" id="CP020121">
    <property type="protein sequence ID" value="AQZ98848.1"/>
    <property type="molecule type" value="Genomic_DNA"/>
</dbReference>
<feature type="transmembrane region" description="Helical" evidence="1">
    <location>
        <begin position="100"/>
        <end position="123"/>
    </location>
</feature>
<reference evidence="2 5" key="2">
    <citation type="submission" date="2017-03" db="EMBL/GenBank/DDBJ databases">
        <title>Rapid Whole Genome Sequencing of Comamonas kerstersii Causing Continuous ambulatory Peritoneal Dialysis-Associated Peritonitis.</title>
        <authorList>
            <person name="Zheng B."/>
        </authorList>
    </citation>
    <scope>NUCLEOTIDE SEQUENCE [LARGE SCALE GENOMIC DNA]</scope>
    <source>
        <strain evidence="2 5">8943</strain>
    </source>
</reference>
<evidence type="ECO:0000313" key="5">
    <source>
        <dbReference type="Proteomes" id="UP000242792"/>
    </source>
</evidence>
<evidence type="ECO:0000313" key="2">
    <source>
        <dbReference type="EMBL" id="AQZ98848.1"/>
    </source>
</evidence>
<feature type="transmembrane region" description="Helical" evidence="1">
    <location>
        <begin position="230"/>
        <end position="253"/>
    </location>
</feature>
<dbReference type="EMBL" id="LPXH01000025">
    <property type="protein sequence ID" value="KUF41205.1"/>
    <property type="molecule type" value="Genomic_DNA"/>
</dbReference>
<feature type="transmembrane region" description="Helical" evidence="1">
    <location>
        <begin position="67"/>
        <end position="88"/>
    </location>
</feature>
<keyword evidence="1" id="KW-1133">Transmembrane helix</keyword>
<dbReference type="OrthoDB" id="9792271at2"/>
<dbReference type="Proteomes" id="UP000242792">
    <property type="component" value="Chromosome"/>
</dbReference>
<dbReference type="PIRSF" id="PIRSF026166">
    <property type="entry name" value="UCP026166"/>
    <property type="match status" value="1"/>
</dbReference>
<proteinExistence type="predicted"/>
<dbReference type="STRING" id="225992.B5M06_11890"/>
<keyword evidence="1" id="KW-0472">Membrane</keyword>
<gene>
    <name evidence="3" type="ORF">AS359_10520</name>
    <name evidence="2" type="ORF">B5M06_11890</name>
</gene>
<keyword evidence="1" id="KW-0812">Transmembrane</keyword>
<feature type="transmembrane region" description="Helical" evidence="1">
    <location>
        <begin position="205"/>
        <end position="224"/>
    </location>
</feature>
<evidence type="ECO:0000313" key="4">
    <source>
        <dbReference type="Proteomes" id="UP000053300"/>
    </source>
</evidence>
<dbReference type="InterPro" id="IPR038770">
    <property type="entry name" value="Na+/solute_symporter_sf"/>
</dbReference>
<feature type="transmembrane region" description="Helical" evidence="1">
    <location>
        <begin position="130"/>
        <end position="154"/>
    </location>
</feature>